<dbReference type="Gene3D" id="3.30.200.20">
    <property type="entry name" value="Phosphorylase Kinase, domain 1"/>
    <property type="match status" value="1"/>
</dbReference>
<accession>A0A7J6DXJ5</accession>
<evidence type="ECO:0000256" key="5">
    <source>
        <dbReference type="SAM" id="SignalP"/>
    </source>
</evidence>
<keyword evidence="10" id="KW-1185">Reference proteome</keyword>
<evidence type="ECO:0000256" key="1">
    <source>
        <dbReference type="ARBA" id="ARBA00022729"/>
    </source>
</evidence>
<evidence type="ECO:0000313" key="7">
    <source>
        <dbReference type="EMBL" id="KAF4350863.1"/>
    </source>
</evidence>
<evidence type="ECO:0000256" key="2">
    <source>
        <dbReference type="ARBA" id="ARBA00022737"/>
    </source>
</evidence>
<keyword evidence="4" id="KW-0472">Membrane</keyword>
<gene>
    <name evidence="7" type="ORF">F8388_008045</name>
    <name evidence="8" type="ORF">G4B88_019767</name>
</gene>
<evidence type="ECO:0000259" key="6">
    <source>
        <dbReference type="PROSITE" id="PS51473"/>
    </source>
</evidence>
<feature type="domain" description="Gnk2-homologous" evidence="6">
    <location>
        <begin position="41"/>
        <end position="146"/>
    </location>
</feature>
<reference evidence="9 10" key="1">
    <citation type="journal article" date="2020" name="bioRxiv">
        <title>Sequence and annotation of 42 cannabis genomes reveals extensive copy number variation in cannabinoid synthesis and pathogen resistance genes.</title>
        <authorList>
            <person name="Mckernan K.J."/>
            <person name="Helbert Y."/>
            <person name="Kane L.T."/>
            <person name="Ebling H."/>
            <person name="Zhang L."/>
            <person name="Liu B."/>
            <person name="Eaton Z."/>
            <person name="Mclaughlin S."/>
            <person name="Kingan S."/>
            <person name="Baybayan P."/>
            <person name="Concepcion G."/>
            <person name="Jordan M."/>
            <person name="Riva A."/>
            <person name="Barbazuk W."/>
            <person name="Harkins T."/>
        </authorList>
    </citation>
    <scope>NUCLEOTIDE SEQUENCE [LARGE SCALE GENOMIC DNA]</scope>
    <source>
        <strain evidence="9 10">cv. Jamaican Lion 4</strain>
        <strain evidence="8">Father</strain>
        <strain evidence="7">Mother</strain>
        <tissue evidence="7">Leaf</tissue>
    </source>
</reference>
<feature type="chain" id="PRO_5036400342" description="Gnk2-homologous domain-containing protein" evidence="5">
    <location>
        <begin position="32"/>
        <end position="712"/>
    </location>
</feature>
<dbReference type="Gene3D" id="3.30.430.20">
    <property type="entry name" value="Gnk2 domain, C-X8-C-X2-C motif"/>
    <property type="match status" value="4"/>
</dbReference>
<dbReference type="CDD" id="cd23509">
    <property type="entry name" value="Gnk2-like"/>
    <property type="match status" value="4"/>
</dbReference>
<dbReference type="Pfam" id="PF01657">
    <property type="entry name" value="Stress-antifung"/>
    <property type="match status" value="4"/>
</dbReference>
<feature type="region of interest" description="Disordered" evidence="3">
    <location>
        <begin position="675"/>
        <end position="712"/>
    </location>
</feature>
<feature type="domain" description="Gnk2-homologous" evidence="6">
    <location>
        <begin position="383"/>
        <end position="490"/>
    </location>
</feature>
<dbReference type="AlphaFoldDB" id="A0A7J6DXJ5"/>
<dbReference type="InterPro" id="IPR038408">
    <property type="entry name" value="GNK2_sf"/>
</dbReference>
<evidence type="ECO:0000256" key="4">
    <source>
        <dbReference type="SAM" id="Phobius"/>
    </source>
</evidence>
<comment type="caution">
    <text evidence="7">The sequence shown here is derived from an EMBL/GenBank/DDBJ whole genome shotgun (WGS) entry which is preliminary data.</text>
</comment>
<dbReference type="Proteomes" id="UP000583929">
    <property type="component" value="Unassembled WGS sequence"/>
</dbReference>
<keyword evidence="2" id="KW-0677">Repeat</keyword>
<proteinExistence type="predicted"/>
<feature type="domain" description="Gnk2-homologous" evidence="6">
    <location>
        <begin position="273"/>
        <end position="378"/>
    </location>
</feature>
<dbReference type="FunFam" id="3.30.430.20:FF:000002">
    <property type="entry name" value="Cysteine-rich receptor-like protein kinase 10"/>
    <property type="match status" value="2"/>
</dbReference>
<feature type="transmembrane region" description="Helical" evidence="4">
    <location>
        <begin position="514"/>
        <end position="538"/>
    </location>
</feature>
<dbReference type="EMBL" id="JAATIP010000352">
    <property type="protein sequence ID" value="KAF4350863.1"/>
    <property type="molecule type" value="Genomic_DNA"/>
</dbReference>
<feature type="domain" description="Gnk2-homologous" evidence="6">
    <location>
        <begin position="152"/>
        <end position="257"/>
    </location>
</feature>
<dbReference type="Proteomes" id="UP000525078">
    <property type="component" value="Unassembled WGS sequence"/>
</dbReference>
<dbReference type="InterPro" id="IPR002902">
    <property type="entry name" value="GNK2"/>
</dbReference>
<dbReference type="InterPro" id="IPR011009">
    <property type="entry name" value="Kinase-like_dom_sf"/>
</dbReference>
<feature type="signal peptide" evidence="5">
    <location>
        <begin position="1"/>
        <end position="31"/>
    </location>
</feature>
<sequence>MISFGTLNMSPLTLLLFFLFRLIHLPIPNHAQLIDCTSSAEYCWNCSSNGGNYSANSLYQRNLNNLLLSFPSVALAPKTIRFYNLSSPQVLNKVNVIALCRGDLDSTNCLSCLNTTSRMILDQCPNQMEAILWGERCMVRYSNRSIYQVLEEDPSGMLPSPNPVPDPEVFKNVLKPLLDKLINETSSNERLYGTGNAKVADAKPIYALAQCTPDLTEKECKACLQDSSSRLPGCCAEVDGARILKPSCHLRFENGPFYSTTAPQQNGVCTDNAEYCWKCLASENDTSINMFMTNVKELLSSFSSDKTRSAYGFFNSSIGENSNKAYAIIALCRGDLSPESCRSCVSSSSKNILDNCPNRWEAILWDELCMVRYNNSIFSARNDDPRMYIPNPNNVWESNLFRLTLKPLLDKITSKASMGDSLKKYDSGQATVPGYETIYAAAQCTPDLDKDECYGCLDDAANFIPQQFDGKQGGRILKPSCNLRFEVKPFFSATADPVLSPNLSEGKNTTARNVAIAVVIPSVAVVIIIIMICTFLKLKKKPSENLKIEAEAEVEEDISWDDSLQFNLDTMMKATCDFSDENKLGEGGFGSVYKAWRNWNEGTAANLIDPKILLGSRSEILRCIQIGLLCVQEDVADRPTVNSIVLMLNSHSVTIRAPSKPAFFMHSNFGPEMSLSSNNSNSAASQSHGHGSKSDSNQASKNKASMTELTPR</sequence>
<evidence type="ECO:0000256" key="3">
    <source>
        <dbReference type="SAM" id="MobiDB-lite"/>
    </source>
</evidence>
<name>A0A7J6DXJ5_CANSA</name>
<keyword evidence="1 5" id="KW-0732">Signal</keyword>
<dbReference type="EMBL" id="JAATIQ010000029">
    <property type="protein sequence ID" value="KAF4398046.1"/>
    <property type="molecule type" value="Genomic_DNA"/>
</dbReference>
<dbReference type="PANTHER" id="PTHR32099">
    <property type="entry name" value="CYSTEINE-RICH REPEAT SECRETORY PROTEIN"/>
    <property type="match status" value="1"/>
</dbReference>
<evidence type="ECO:0000313" key="8">
    <source>
        <dbReference type="EMBL" id="KAF4398046.1"/>
    </source>
</evidence>
<evidence type="ECO:0000313" key="10">
    <source>
        <dbReference type="Proteomes" id="UP000583929"/>
    </source>
</evidence>
<keyword evidence="4" id="KW-1133">Transmembrane helix</keyword>
<feature type="compositionally biased region" description="Polar residues" evidence="3">
    <location>
        <begin position="695"/>
        <end position="712"/>
    </location>
</feature>
<organism evidence="7 9">
    <name type="scientific">Cannabis sativa</name>
    <name type="common">Hemp</name>
    <name type="synonym">Marijuana</name>
    <dbReference type="NCBI Taxonomy" id="3483"/>
    <lineage>
        <taxon>Eukaryota</taxon>
        <taxon>Viridiplantae</taxon>
        <taxon>Streptophyta</taxon>
        <taxon>Embryophyta</taxon>
        <taxon>Tracheophyta</taxon>
        <taxon>Spermatophyta</taxon>
        <taxon>Magnoliopsida</taxon>
        <taxon>eudicotyledons</taxon>
        <taxon>Gunneridae</taxon>
        <taxon>Pentapetalae</taxon>
        <taxon>rosids</taxon>
        <taxon>fabids</taxon>
        <taxon>Rosales</taxon>
        <taxon>Cannabaceae</taxon>
        <taxon>Cannabis</taxon>
    </lineage>
</organism>
<protein>
    <recommendedName>
        <fullName evidence="6">Gnk2-homologous domain-containing protein</fullName>
    </recommendedName>
</protein>
<dbReference type="PROSITE" id="PS51473">
    <property type="entry name" value="GNK2"/>
    <property type="match status" value="4"/>
</dbReference>
<keyword evidence="4" id="KW-0812">Transmembrane</keyword>
<dbReference type="PANTHER" id="PTHR32099:SF51">
    <property type="entry name" value="CYSTEINE-RICH RECEPTOR-LIKE PROTEIN KINASE 25 ISOFORM X1"/>
    <property type="match status" value="1"/>
</dbReference>
<evidence type="ECO:0000313" key="9">
    <source>
        <dbReference type="Proteomes" id="UP000525078"/>
    </source>
</evidence>
<dbReference type="SUPFAM" id="SSF56112">
    <property type="entry name" value="Protein kinase-like (PK-like)"/>
    <property type="match status" value="1"/>
</dbReference>
<feature type="compositionally biased region" description="Low complexity" evidence="3">
    <location>
        <begin position="675"/>
        <end position="689"/>
    </location>
</feature>